<accession>A0A941HYI6</accession>
<dbReference type="RefSeq" id="WP_215342950.1">
    <property type="nucleotide sequence ID" value="NZ_JAGSGD010000002.1"/>
</dbReference>
<protein>
    <recommendedName>
        <fullName evidence="2">Response regulatory domain-containing protein</fullName>
    </recommendedName>
</protein>
<dbReference type="AlphaFoldDB" id="A0A941HYI6"/>
<dbReference type="Proteomes" id="UP000622580">
    <property type="component" value="Unassembled WGS sequence"/>
</dbReference>
<dbReference type="InterPro" id="IPR011006">
    <property type="entry name" value="CheY-like_superfamily"/>
</dbReference>
<dbReference type="EMBL" id="JAGSGD010000002">
    <property type="protein sequence ID" value="MBR7621465.1"/>
    <property type="molecule type" value="Genomic_DNA"/>
</dbReference>
<feature type="domain" description="Response regulatory" evidence="2">
    <location>
        <begin position="6"/>
        <end position="117"/>
    </location>
</feature>
<feature type="modified residue" description="4-aspartylphosphate" evidence="1">
    <location>
        <position position="56"/>
    </location>
</feature>
<name>A0A941HYI6_9CAUL</name>
<reference evidence="3" key="1">
    <citation type="submission" date="2021-04" db="EMBL/GenBank/DDBJ databases">
        <title>Draft genome assembly of strain Phenylobacterium sp. 20VBR1 using MiniION and Illumina platforms.</title>
        <authorList>
            <person name="Thomas F.A."/>
            <person name="Krishnan K.P."/>
            <person name="Sinha R.K."/>
        </authorList>
    </citation>
    <scope>NUCLEOTIDE SEQUENCE</scope>
    <source>
        <strain evidence="3">20VBR1</strain>
    </source>
</reference>
<organism evidence="3 4">
    <name type="scientific">Phenylobacterium glaciei</name>
    <dbReference type="NCBI Taxonomy" id="2803784"/>
    <lineage>
        <taxon>Bacteria</taxon>
        <taxon>Pseudomonadati</taxon>
        <taxon>Pseudomonadota</taxon>
        <taxon>Alphaproteobacteria</taxon>
        <taxon>Caulobacterales</taxon>
        <taxon>Caulobacteraceae</taxon>
        <taxon>Phenylobacterium</taxon>
    </lineage>
</organism>
<dbReference type="PROSITE" id="PS50110">
    <property type="entry name" value="RESPONSE_REGULATORY"/>
    <property type="match status" value="1"/>
</dbReference>
<evidence type="ECO:0000259" key="2">
    <source>
        <dbReference type="PROSITE" id="PS50110"/>
    </source>
</evidence>
<proteinExistence type="predicted"/>
<gene>
    <name evidence="3" type="ORF">JKL49_18885</name>
</gene>
<comment type="caution">
    <text evidence="3">The sequence shown here is derived from an EMBL/GenBank/DDBJ whole genome shotgun (WGS) entry which is preliminary data.</text>
</comment>
<sequence>MLNQVSVLVVEDQPFIALDLALAVGDVGGNAVGPAASCKEALAFLATGIVDAAILDVNLVDGDSSAVMEVLVGLNVPFIVHTAVDLPSGLAARFSDLVVRIKPCPAASLVAQLELLLAEHALARAVSRPPDSRV</sequence>
<evidence type="ECO:0000313" key="3">
    <source>
        <dbReference type="EMBL" id="MBR7621465.1"/>
    </source>
</evidence>
<evidence type="ECO:0000256" key="1">
    <source>
        <dbReference type="PROSITE-ProRule" id="PRU00169"/>
    </source>
</evidence>
<keyword evidence="4" id="KW-1185">Reference proteome</keyword>
<dbReference type="InterPro" id="IPR001789">
    <property type="entry name" value="Sig_transdc_resp-reg_receiver"/>
</dbReference>
<dbReference type="SUPFAM" id="SSF52172">
    <property type="entry name" value="CheY-like"/>
    <property type="match status" value="1"/>
</dbReference>
<keyword evidence="1" id="KW-0597">Phosphoprotein</keyword>
<dbReference type="GO" id="GO:0000160">
    <property type="term" value="P:phosphorelay signal transduction system"/>
    <property type="evidence" value="ECO:0007669"/>
    <property type="project" value="InterPro"/>
</dbReference>
<dbReference type="Gene3D" id="3.40.50.2300">
    <property type="match status" value="1"/>
</dbReference>
<evidence type="ECO:0000313" key="4">
    <source>
        <dbReference type="Proteomes" id="UP000622580"/>
    </source>
</evidence>